<name>A0A397CFQ2_APHAT</name>
<reference evidence="2 3" key="1">
    <citation type="submission" date="2018-08" db="EMBL/GenBank/DDBJ databases">
        <title>Aphanomyces genome sequencing and annotation.</title>
        <authorList>
            <person name="Minardi D."/>
            <person name="Oidtmann B."/>
            <person name="Van Der Giezen M."/>
            <person name="Studholme D.J."/>
        </authorList>
    </citation>
    <scope>NUCLEOTIDE SEQUENCE [LARGE SCALE GENOMIC DNA]</scope>
    <source>
        <strain evidence="2 3">D2</strain>
    </source>
</reference>
<dbReference type="Proteomes" id="UP000266643">
    <property type="component" value="Unassembled WGS sequence"/>
</dbReference>
<proteinExistence type="predicted"/>
<dbReference type="EMBL" id="QUTD01008573">
    <property type="protein sequence ID" value="RHY45687.1"/>
    <property type="molecule type" value="Genomic_DNA"/>
</dbReference>
<dbReference type="VEuPathDB" id="FungiDB:H257_07133"/>
<gene>
    <name evidence="2" type="ORF">DYB30_013325</name>
</gene>
<accession>A0A397CFQ2</accession>
<comment type="caution">
    <text evidence="2">The sequence shown here is derived from an EMBL/GenBank/DDBJ whole genome shotgun (WGS) entry which is preliminary data.</text>
</comment>
<feature type="signal peptide" evidence="1">
    <location>
        <begin position="1"/>
        <end position="23"/>
    </location>
</feature>
<evidence type="ECO:0000256" key="1">
    <source>
        <dbReference type="SAM" id="SignalP"/>
    </source>
</evidence>
<dbReference type="AlphaFoldDB" id="A0A397CFQ2"/>
<organism evidence="2 3">
    <name type="scientific">Aphanomyces astaci</name>
    <name type="common">Crayfish plague agent</name>
    <dbReference type="NCBI Taxonomy" id="112090"/>
    <lineage>
        <taxon>Eukaryota</taxon>
        <taxon>Sar</taxon>
        <taxon>Stramenopiles</taxon>
        <taxon>Oomycota</taxon>
        <taxon>Saprolegniomycetes</taxon>
        <taxon>Saprolegniales</taxon>
        <taxon>Verrucalvaceae</taxon>
        <taxon>Aphanomyces</taxon>
    </lineage>
</organism>
<feature type="chain" id="PRO_5017290142" description="Secreted protein" evidence="1">
    <location>
        <begin position="24"/>
        <end position="119"/>
    </location>
</feature>
<evidence type="ECO:0000313" key="2">
    <source>
        <dbReference type="EMBL" id="RHY45687.1"/>
    </source>
</evidence>
<keyword evidence="1" id="KW-0732">Signal</keyword>
<evidence type="ECO:0000313" key="3">
    <source>
        <dbReference type="Proteomes" id="UP000266643"/>
    </source>
</evidence>
<protein>
    <recommendedName>
        <fullName evidence="4">Secreted protein</fullName>
    </recommendedName>
</protein>
<evidence type="ECO:0008006" key="4">
    <source>
        <dbReference type="Google" id="ProtNLM"/>
    </source>
</evidence>
<sequence length="119" mass="13425">MRRHLVVVAVSIMCVSRFGVVSGLHWNSKYTRTVDPNDKAPPILDGTALTPASRLTFYLKLVLPTMSPSTLRLPGDLDPYDVVEDVQRTMRQMRHDVTATTSTWLTTFVAKINKDDTYD</sequence>